<evidence type="ECO:0000256" key="4">
    <source>
        <dbReference type="PIRSR" id="PIRSR000303-1"/>
    </source>
</evidence>
<dbReference type="Proteomes" id="UP000229366">
    <property type="component" value="Unassembled WGS sequence"/>
</dbReference>
<dbReference type="Pfam" id="PF00255">
    <property type="entry name" value="GSHPx"/>
    <property type="match status" value="1"/>
</dbReference>
<dbReference type="AlphaFoldDB" id="A0A2M8VH87"/>
<dbReference type="PIRSF" id="PIRSF000303">
    <property type="entry name" value="Glutathion_perox"/>
    <property type="match status" value="1"/>
</dbReference>
<protein>
    <recommendedName>
        <fullName evidence="5">Glutathione peroxidase</fullName>
    </recommendedName>
</protein>
<dbReference type="PANTHER" id="PTHR11592">
    <property type="entry name" value="GLUTATHIONE PEROXIDASE"/>
    <property type="match status" value="1"/>
</dbReference>
<comment type="similarity">
    <text evidence="1 5">Belongs to the glutathione peroxidase family.</text>
</comment>
<keyword evidence="2 5" id="KW-0575">Peroxidase</keyword>
<dbReference type="EMBL" id="PGTX01000009">
    <property type="protein sequence ID" value="PJI76053.1"/>
    <property type="molecule type" value="Genomic_DNA"/>
</dbReference>
<accession>A0A2M8VH87</accession>
<evidence type="ECO:0000313" key="6">
    <source>
        <dbReference type="EMBL" id="PJI76053.1"/>
    </source>
</evidence>
<dbReference type="InterPro" id="IPR029760">
    <property type="entry name" value="GPX_CS"/>
</dbReference>
<evidence type="ECO:0000256" key="2">
    <source>
        <dbReference type="ARBA" id="ARBA00022559"/>
    </source>
</evidence>
<dbReference type="PANTHER" id="PTHR11592:SF78">
    <property type="entry name" value="GLUTATHIONE PEROXIDASE"/>
    <property type="match status" value="1"/>
</dbReference>
<sequence length="157" mass="17628">MLPNIELQRINGTHELMFNYVNKVLLVVNVASQCGFTPQYKELQALYDEFNAQGFEILAFPCNQFGGQEPGTSTQIEQFCCDNYGVTFPLFQKTDVNGPNTHLLFEYLKTAAPGLFGTQAIKWNFTKFLVGRNGLALKRYASSSTPASIRSDIKEQL</sequence>
<dbReference type="PROSITE" id="PS00460">
    <property type="entry name" value="GLUTATHIONE_PEROXID_1"/>
    <property type="match status" value="1"/>
</dbReference>
<evidence type="ECO:0000256" key="5">
    <source>
        <dbReference type="RuleBase" id="RU000499"/>
    </source>
</evidence>
<dbReference type="GO" id="GO:0006979">
    <property type="term" value="P:response to oxidative stress"/>
    <property type="evidence" value="ECO:0007669"/>
    <property type="project" value="InterPro"/>
</dbReference>
<dbReference type="Gene3D" id="3.40.30.10">
    <property type="entry name" value="Glutaredoxin"/>
    <property type="match status" value="1"/>
</dbReference>
<keyword evidence="3 5" id="KW-0560">Oxidoreductase</keyword>
<evidence type="ECO:0000313" key="7">
    <source>
        <dbReference type="Proteomes" id="UP000229366"/>
    </source>
</evidence>
<dbReference type="GO" id="GO:0004601">
    <property type="term" value="F:peroxidase activity"/>
    <property type="evidence" value="ECO:0007669"/>
    <property type="project" value="UniProtKB-KW"/>
</dbReference>
<name>A0A2M8VH87_9BURK</name>
<dbReference type="InterPro" id="IPR029759">
    <property type="entry name" value="GPX_AS"/>
</dbReference>
<gene>
    <name evidence="6" type="ORF">B0G85_2042</name>
</gene>
<evidence type="ECO:0000256" key="1">
    <source>
        <dbReference type="ARBA" id="ARBA00006926"/>
    </source>
</evidence>
<dbReference type="PRINTS" id="PR01011">
    <property type="entry name" value="GLUTPROXDASE"/>
</dbReference>
<organism evidence="6 7">
    <name type="scientific">Polynucleobacter brandtiae</name>
    <dbReference type="NCBI Taxonomy" id="1938816"/>
    <lineage>
        <taxon>Bacteria</taxon>
        <taxon>Pseudomonadati</taxon>
        <taxon>Pseudomonadota</taxon>
        <taxon>Betaproteobacteria</taxon>
        <taxon>Burkholderiales</taxon>
        <taxon>Burkholderiaceae</taxon>
        <taxon>Polynucleobacter</taxon>
    </lineage>
</organism>
<dbReference type="PROSITE" id="PS00763">
    <property type="entry name" value="GLUTATHIONE_PEROXID_2"/>
    <property type="match status" value="1"/>
</dbReference>
<dbReference type="FunFam" id="3.40.30.10:FF:000010">
    <property type="entry name" value="Glutathione peroxidase"/>
    <property type="match status" value="1"/>
</dbReference>
<comment type="caution">
    <text evidence="6">The sequence shown here is derived from an EMBL/GenBank/DDBJ whole genome shotgun (WGS) entry which is preliminary data.</text>
</comment>
<dbReference type="OrthoDB" id="9785502at2"/>
<proteinExistence type="inferred from homology"/>
<keyword evidence="7" id="KW-1185">Reference proteome</keyword>
<dbReference type="InterPro" id="IPR000889">
    <property type="entry name" value="Glutathione_peroxidase"/>
</dbReference>
<evidence type="ECO:0000256" key="3">
    <source>
        <dbReference type="ARBA" id="ARBA00023002"/>
    </source>
</evidence>
<feature type="active site" evidence="4">
    <location>
        <position position="34"/>
    </location>
</feature>
<dbReference type="CDD" id="cd00340">
    <property type="entry name" value="GSH_Peroxidase"/>
    <property type="match status" value="1"/>
</dbReference>
<dbReference type="SUPFAM" id="SSF52833">
    <property type="entry name" value="Thioredoxin-like"/>
    <property type="match status" value="1"/>
</dbReference>
<dbReference type="PROSITE" id="PS51355">
    <property type="entry name" value="GLUTATHIONE_PEROXID_3"/>
    <property type="match status" value="1"/>
</dbReference>
<dbReference type="RefSeq" id="WP_100380337.1">
    <property type="nucleotide sequence ID" value="NZ_CBCSBW010000010.1"/>
</dbReference>
<dbReference type="InterPro" id="IPR036249">
    <property type="entry name" value="Thioredoxin-like_sf"/>
</dbReference>
<reference evidence="6 7" key="1">
    <citation type="submission" date="2017-11" db="EMBL/GenBank/DDBJ databases">
        <title>Genomic Encyclopedia of Type Strains, Phase III (KMG-III): the genomes of soil and plant-associated and newly described type strains.</title>
        <authorList>
            <person name="Whitman W."/>
        </authorList>
    </citation>
    <scope>NUCLEOTIDE SEQUENCE [LARGE SCALE GENOMIC DNA]</scope>
    <source>
        <strain evidence="6 7">UB-Domo-W1</strain>
    </source>
</reference>